<keyword evidence="2" id="KW-0808">Transferase</keyword>
<feature type="domain" description="Methyltransferase" evidence="1">
    <location>
        <begin position="55"/>
        <end position="141"/>
    </location>
</feature>
<dbReference type="InterPro" id="IPR029063">
    <property type="entry name" value="SAM-dependent_MTases_sf"/>
</dbReference>
<sequence length="209" mass="22588">MKLATGREFDRGLLGHHCWLELANGDRIELPVGRWADGCGAGDAVLLDACAGPTLDVGCGPGRLTATLARRGVVALGVDSSPVAVRLTRRRGASALQRNVFARLPGEGRWNHVLLADGNIGIGGDPDALLRRVHELLTPDGDVLVELEEPGQGVRRDHVRLRPDPAGGRWFTWAWVGADAIAEIAVRTGFRVVWTTSRGRRWFAKLARA</sequence>
<keyword evidence="2" id="KW-0489">Methyltransferase</keyword>
<evidence type="ECO:0000313" key="3">
    <source>
        <dbReference type="Proteomes" id="UP000199137"/>
    </source>
</evidence>
<dbReference type="SUPFAM" id="SSF53335">
    <property type="entry name" value="S-adenosyl-L-methionine-dependent methyltransferases"/>
    <property type="match status" value="1"/>
</dbReference>
<dbReference type="OrthoDB" id="4484556at2"/>
<dbReference type="InterPro" id="IPR041698">
    <property type="entry name" value="Methyltransf_25"/>
</dbReference>
<reference evidence="3" key="1">
    <citation type="submission" date="2016-10" db="EMBL/GenBank/DDBJ databases">
        <authorList>
            <person name="Varghese N."/>
            <person name="Submissions S."/>
        </authorList>
    </citation>
    <scope>NUCLEOTIDE SEQUENCE [LARGE SCALE GENOMIC DNA]</scope>
    <source>
        <strain evidence="3">DSM 44637</strain>
    </source>
</reference>
<accession>A0A1I5WEM6</accession>
<dbReference type="GO" id="GO:0032259">
    <property type="term" value="P:methylation"/>
    <property type="evidence" value="ECO:0007669"/>
    <property type="project" value="UniProtKB-KW"/>
</dbReference>
<dbReference type="STRING" id="112413.SAMN05421854_109188"/>
<organism evidence="2 3">
    <name type="scientific">Amycolatopsis rubida</name>
    <dbReference type="NCBI Taxonomy" id="112413"/>
    <lineage>
        <taxon>Bacteria</taxon>
        <taxon>Bacillati</taxon>
        <taxon>Actinomycetota</taxon>
        <taxon>Actinomycetes</taxon>
        <taxon>Pseudonocardiales</taxon>
        <taxon>Pseudonocardiaceae</taxon>
        <taxon>Amycolatopsis</taxon>
    </lineage>
</organism>
<evidence type="ECO:0000259" key="1">
    <source>
        <dbReference type="Pfam" id="PF13649"/>
    </source>
</evidence>
<dbReference type="Gene3D" id="3.40.50.150">
    <property type="entry name" value="Vaccinia Virus protein VP39"/>
    <property type="match status" value="1"/>
</dbReference>
<gene>
    <name evidence="2" type="ORF">SAMN05421854_109188</name>
</gene>
<protein>
    <submittedName>
        <fullName evidence="2">Methyltransferase domain-containing protein</fullName>
    </submittedName>
</protein>
<evidence type="ECO:0000313" key="2">
    <source>
        <dbReference type="EMBL" id="SFQ18111.1"/>
    </source>
</evidence>
<dbReference type="RefSeq" id="WP_093575436.1">
    <property type="nucleotide sequence ID" value="NZ_FOWC01000009.1"/>
</dbReference>
<name>A0A1I5WEM6_9PSEU</name>
<dbReference type="AlphaFoldDB" id="A0A1I5WEM6"/>
<dbReference type="EMBL" id="FOWC01000009">
    <property type="protein sequence ID" value="SFQ18111.1"/>
    <property type="molecule type" value="Genomic_DNA"/>
</dbReference>
<dbReference type="Proteomes" id="UP000199137">
    <property type="component" value="Unassembled WGS sequence"/>
</dbReference>
<dbReference type="CDD" id="cd02440">
    <property type="entry name" value="AdoMet_MTases"/>
    <property type="match status" value="1"/>
</dbReference>
<dbReference type="Pfam" id="PF13649">
    <property type="entry name" value="Methyltransf_25"/>
    <property type="match status" value="1"/>
</dbReference>
<proteinExistence type="predicted"/>
<dbReference type="GO" id="GO:0008168">
    <property type="term" value="F:methyltransferase activity"/>
    <property type="evidence" value="ECO:0007669"/>
    <property type="project" value="UniProtKB-KW"/>
</dbReference>